<dbReference type="EMBL" id="ADLN01000127">
    <property type="protein sequence ID" value="EHI57055.1"/>
    <property type="molecule type" value="Genomic_DNA"/>
</dbReference>
<dbReference type="OrthoDB" id="3684496at2"/>
<accession>G5IN84</accession>
<dbReference type="Gene3D" id="3.40.50.10490">
    <property type="entry name" value="Glucose-6-phosphate isomerase like protein, domain 1"/>
    <property type="match status" value="1"/>
</dbReference>
<evidence type="ECO:0000313" key="7">
    <source>
        <dbReference type="Proteomes" id="UP000005384"/>
    </source>
</evidence>
<dbReference type="RefSeq" id="WP_006782950.1">
    <property type="nucleotide sequence ID" value="NZ_CP040506.1"/>
</dbReference>
<dbReference type="GO" id="GO:0003677">
    <property type="term" value="F:DNA binding"/>
    <property type="evidence" value="ECO:0007669"/>
    <property type="project" value="UniProtKB-KW"/>
</dbReference>
<comment type="caution">
    <text evidence="6">The sequence shown here is derived from an EMBL/GenBank/DDBJ whole genome shotgun (WGS) entry which is preliminary data.</text>
</comment>
<evidence type="ECO:0000256" key="3">
    <source>
        <dbReference type="ARBA" id="ARBA00023163"/>
    </source>
</evidence>
<dbReference type="GO" id="GO:0097367">
    <property type="term" value="F:carbohydrate derivative binding"/>
    <property type="evidence" value="ECO:0007669"/>
    <property type="project" value="InterPro"/>
</dbReference>
<sequence length="272" mass="30888">MKGELVKDKSQLTKAEEKICDYIEEYTNKSIFMTVSEIASNCGVAEASVTRFCKKLGFRSFLEFKMTMAQEYHNDTVDDELLSADDTIEDDTLQGTMKHYYEHVNSLVRNSMKKNTFKQIEHATQLLLNSNYVCVWGMGSDRGTAEEAFYKLLEFGKRCDIPHSYQELRLRIASCTEGDVILAIDGDGDDEVLNEELRQAGDRGIAVLAITKNRMSKLAILGEEAICYSYGSVSRENFCYSTTIAQHYMVDLLIQNMIKEQYGAEENEIVLS</sequence>
<dbReference type="PATRIC" id="fig|742737.3.peg.4947"/>
<dbReference type="GO" id="GO:0003700">
    <property type="term" value="F:DNA-binding transcription factor activity"/>
    <property type="evidence" value="ECO:0007669"/>
    <property type="project" value="InterPro"/>
</dbReference>
<evidence type="ECO:0008006" key="8">
    <source>
        <dbReference type="Google" id="ProtNLM"/>
    </source>
</evidence>
<dbReference type="CDD" id="cd05013">
    <property type="entry name" value="SIS_RpiR"/>
    <property type="match status" value="1"/>
</dbReference>
<proteinExistence type="predicted"/>
<dbReference type="InterPro" id="IPR047640">
    <property type="entry name" value="RpiR-like"/>
</dbReference>
<dbReference type="SUPFAM" id="SSF53697">
    <property type="entry name" value="SIS domain"/>
    <property type="match status" value="1"/>
</dbReference>
<gene>
    <name evidence="6" type="ORF">HMPREF9473_04962</name>
</gene>
<dbReference type="InterPro" id="IPR001347">
    <property type="entry name" value="SIS_dom"/>
</dbReference>
<dbReference type="InterPro" id="IPR000281">
    <property type="entry name" value="HTH_RpiR"/>
</dbReference>
<keyword evidence="2" id="KW-0238">DNA-binding</keyword>
<evidence type="ECO:0000313" key="6">
    <source>
        <dbReference type="EMBL" id="EHI57055.1"/>
    </source>
</evidence>
<dbReference type="AlphaFoldDB" id="G5IN84"/>
<dbReference type="InterPro" id="IPR046348">
    <property type="entry name" value="SIS_dom_sf"/>
</dbReference>
<protein>
    <recommendedName>
        <fullName evidence="8">HTH rpiR-type domain-containing protein</fullName>
    </recommendedName>
</protein>
<keyword evidence="3" id="KW-0804">Transcription</keyword>
<dbReference type="Gene3D" id="1.10.10.10">
    <property type="entry name" value="Winged helix-like DNA-binding domain superfamily/Winged helix DNA-binding domain"/>
    <property type="match status" value="1"/>
</dbReference>
<dbReference type="Pfam" id="PF01380">
    <property type="entry name" value="SIS"/>
    <property type="match status" value="1"/>
</dbReference>
<dbReference type="InterPro" id="IPR035472">
    <property type="entry name" value="RpiR-like_SIS"/>
</dbReference>
<dbReference type="SUPFAM" id="SSF46689">
    <property type="entry name" value="Homeodomain-like"/>
    <property type="match status" value="1"/>
</dbReference>
<reference evidence="6 7" key="1">
    <citation type="submission" date="2011-08" db="EMBL/GenBank/DDBJ databases">
        <title>The Genome Sequence of Clostridium hathewayi WAL-18680.</title>
        <authorList>
            <consortium name="The Broad Institute Genome Sequencing Platform"/>
            <person name="Earl A."/>
            <person name="Ward D."/>
            <person name="Feldgarden M."/>
            <person name="Gevers D."/>
            <person name="Finegold S.M."/>
            <person name="Summanen P.H."/>
            <person name="Molitoris D.R."/>
            <person name="Song M."/>
            <person name="Daigneault M."/>
            <person name="Allen-Vercoe E."/>
            <person name="Young S.K."/>
            <person name="Zeng Q."/>
            <person name="Gargeya S."/>
            <person name="Fitzgerald M."/>
            <person name="Haas B."/>
            <person name="Abouelleil A."/>
            <person name="Alvarado L."/>
            <person name="Arachchi H.M."/>
            <person name="Berlin A."/>
            <person name="Brown A."/>
            <person name="Chapman S.B."/>
            <person name="Chen Z."/>
            <person name="Dunbar C."/>
            <person name="Freedman E."/>
            <person name="Gearin G."/>
            <person name="Gellesch M."/>
            <person name="Goldberg J."/>
            <person name="Griggs A."/>
            <person name="Gujja S."/>
            <person name="Heiman D."/>
            <person name="Howarth C."/>
            <person name="Larson L."/>
            <person name="Lui A."/>
            <person name="MacDonald P.J.P."/>
            <person name="Montmayeur A."/>
            <person name="Murphy C."/>
            <person name="Neiman D."/>
            <person name="Pearson M."/>
            <person name="Priest M."/>
            <person name="Roberts A."/>
            <person name="Saif S."/>
            <person name="Shea T."/>
            <person name="Shenoy N."/>
            <person name="Sisk P."/>
            <person name="Stolte C."/>
            <person name="Sykes S."/>
            <person name="Wortman J."/>
            <person name="Nusbaum C."/>
            <person name="Birren B."/>
        </authorList>
    </citation>
    <scope>NUCLEOTIDE SEQUENCE [LARGE SCALE GENOMIC DNA]</scope>
    <source>
        <strain evidence="6 7">WAL-18680</strain>
    </source>
</reference>
<organism evidence="6 7">
    <name type="scientific">Hungatella hathewayi WAL-18680</name>
    <dbReference type="NCBI Taxonomy" id="742737"/>
    <lineage>
        <taxon>Bacteria</taxon>
        <taxon>Bacillati</taxon>
        <taxon>Bacillota</taxon>
        <taxon>Clostridia</taxon>
        <taxon>Lachnospirales</taxon>
        <taxon>Lachnospiraceae</taxon>
        <taxon>Hungatella</taxon>
    </lineage>
</organism>
<dbReference type="PANTHER" id="PTHR30514">
    <property type="entry name" value="GLUCOKINASE"/>
    <property type="match status" value="1"/>
</dbReference>
<dbReference type="PANTHER" id="PTHR30514:SF1">
    <property type="entry name" value="HTH-TYPE TRANSCRIPTIONAL REGULATOR HEXR-RELATED"/>
    <property type="match status" value="1"/>
</dbReference>
<evidence type="ECO:0000259" key="4">
    <source>
        <dbReference type="PROSITE" id="PS51071"/>
    </source>
</evidence>
<dbReference type="GO" id="GO:1901135">
    <property type="term" value="P:carbohydrate derivative metabolic process"/>
    <property type="evidence" value="ECO:0007669"/>
    <property type="project" value="InterPro"/>
</dbReference>
<evidence type="ECO:0000256" key="2">
    <source>
        <dbReference type="ARBA" id="ARBA00023125"/>
    </source>
</evidence>
<feature type="domain" description="SIS" evidence="5">
    <location>
        <begin position="123"/>
        <end position="260"/>
    </location>
</feature>
<dbReference type="HOGENOM" id="CLU_055769_0_4_9"/>
<keyword evidence="1" id="KW-0805">Transcription regulation</keyword>
<keyword evidence="7" id="KW-1185">Reference proteome</keyword>
<dbReference type="PROSITE" id="PS51071">
    <property type="entry name" value="HTH_RPIR"/>
    <property type="match status" value="1"/>
</dbReference>
<name>G5IN84_9FIRM</name>
<dbReference type="Proteomes" id="UP000005384">
    <property type="component" value="Unassembled WGS sequence"/>
</dbReference>
<dbReference type="InterPro" id="IPR036388">
    <property type="entry name" value="WH-like_DNA-bd_sf"/>
</dbReference>
<evidence type="ECO:0000259" key="5">
    <source>
        <dbReference type="PROSITE" id="PS51464"/>
    </source>
</evidence>
<dbReference type="PROSITE" id="PS51464">
    <property type="entry name" value="SIS"/>
    <property type="match status" value="1"/>
</dbReference>
<feature type="domain" description="HTH rpiR-type" evidence="4">
    <location>
        <begin position="1"/>
        <end position="75"/>
    </location>
</feature>
<dbReference type="InterPro" id="IPR009057">
    <property type="entry name" value="Homeodomain-like_sf"/>
</dbReference>
<evidence type="ECO:0000256" key="1">
    <source>
        <dbReference type="ARBA" id="ARBA00023015"/>
    </source>
</evidence>
<dbReference type="Pfam" id="PF01418">
    <property type="entry name" value="HTH_6"/>
    <property type="match status" value="1"/>
</dbReference>